<dbReference type="InterPro" id="IPR013249">
    <property type="entry name" value="RNA_pol_sigma70_r4_t2"/>
</dbReference>
<sequence>MTEINSEELTLVRATIRGDQIAFQRIVELYQGPIFNLAYRMLHDGHEAEDAAQEIFIRAYTKLETFDQSRKFSTWLFSVASNYCIDRLRRRRPIVPLDDLAFALPSTDDGPERSALRSELRDAVQRALATLPDHYRLVAVLRYWNDLSYQEIENITGLSESAVKTRLHRARNMVAAALDKQGAEL</sequence>
<dbReference type="Proteomes" id="UP001428290">
    <property type="component" value="Unassembled WGS sequence"/>
</dbReference>
<evidence type="ECO:0000256" key="3">
    <source>
        <dbReference type="ARBA" id="ARBA00023082"/>
    </source>
</evidence>
<feature type="domain" description="RNA polymerase sigma factor 70 region 4 type 2" evidence="6">
    <location>
        <begin position="122"/>
        <end position="172"/>
    </location>
</feature>
<dbReference type="InterPro" id="IPR014284">
    <property type="entry name" value="RNA_pol_sigma-70_dom"/>
</dbReference>
<dbReference type="PANTHER" id="PTHR43133">
    <property type="entry name" value="RNA POLYMERASE ECF-TYPE SIGMA FACTO"/>
    <property type="match status" value="1"/>
</dbReference>
<comment type="caution">
    <text evidence="7">The sequence shown here is derived from an EMBL/GenBank/DDBJ whole genome shotgun (WGS) entry which is preliminary data.</text>
</comment>
<keyword evidence="3" id="KW-0731">Sigma factor</keyword>
<name>A0ABP9X3I6_9CHLR</name>
<dbReference type="PANTHER" id="PTHR43133:SF51">
    <property type="entry name" value="RNA POLYMERASE SIGMA FACTOR"/>
    <property type="match status" value="1"/>
</dbReference>
<dbReference type="InterPro" id="IPR007627">
    <property type="entry name" value="RNA_pol_sigma70_r2"/>
</dbReference>
<dbReference type="Gene3D" id="1.10.1740.10">
    <property type="match status" value="1"/>
</dbReference>
<feature type="domain" description="RNA polymerase sigma-70 region 2" evidence="5">
    <location>
        <begin position="27"/>
        <end position="92"/>
    </location>
</feature>
<dbReference type="InterPro" id="IPR036388">
    <property type="entry name" value="WH-like_DNA-bd_sf"/>
</dbReference>
<dbReference type="InterPro" id="IPR013325">
    <property type="entry name" value="RNA_pol_sigma_r2"/>
</dbReference>
<dbReference type="InterPro" id="IPR013324">
    <property type="entry name" value="RNA_pol_sigma_r3/r4-like"/>
</dbReference>
<comment type="similarity">
    <text evidence="1">Belongs to the sigma-70 factor family. ECF subfamily.</text>
</comment>
<proteinExistence type="inferred from homology"/>
<evidence type="ECO:0000256" key="2">
    <source>
        <dbReference type="ARBA" id="ARBA00023015"/>
    </source>
</evidence>
<dbReference type="Pfam" id="PF08281">
    <property type="entry name" value="Sigma70_r4_2"/>
    <property type="match status" value="1"/>
</dbReference>
<protein>
    <submittedName>
        <fullName evidence="7">ECF RNA polymerase sigma factor SigW</fullName>
    </submittedName>
</protein>
<evidence type="ECO:0000256" key="4">
    <source>
        <dbReference type="ARBA" id="ARBA00023163"/>
    </source>
</evidence>
<keyword evidence="4" id="KW-0804">Transcription</keyword>
<evidence type="ECO:0000313" key="8">
    <source>
        <dbReference type="Proteomes" id="UP001428290"/>
    </source>
</evidence>
<dbReference type="SUPFAM" id="SSF88946">
    <property type="entry name" value="Sigma2 domain of RNA polymerase sigma factors"/>
    <property type="match status" value="1"/>
</dbReference>
<dbReference type="InterPro" id="IPR039425">
    <property type="entry name" value="RNA_pol_sigma-70-like"/>
</dbReference>
<evidence type="ECO:0000313" key="7">
    <source>
        <dbReference type="EMBL" id="GAA5529970.1"/>
    </source>
</evidence>
<evidence type="ECO:0000256" key="1">
    <source>
        <dbReference type="ARBA" id="ARBA00010641"/>
    </source>
</evidence>
<dbReference type="CDD" id="cd06171">
    <property type="entry name" value="Sigma70_r4"/>
    <property type="match status" value="1"/>
</dbReference>
<dbReference type="EMBL" id="BAABRU010000014">
    <property type="protein sequence ID" value="GAA5529970.1"/>
    <property type="molecule type" value="Genomic_DNA"/>
</dbReference>
<gene>
    <name evidence="7" type="primary">sigW</name>
    <name evidence="7" type="ORF">Hgul01_03784</name>
</gene>
<keyword evidence="2" id="KW-0805">Transcription regulation</keyword>
<dbReference type="NCBIfam" id="TIGR02937">
    <property type="entry name" value="sigma70-ECF"/>
    <property type="match status" value="1"/>
</dbReference>
<keyword evidence="8" id="KW-1185">Reference proteome</keyword>
<dbReference type="RefSeq" id="WP_012190965.1">
    <property type="nucleotide sequence ID" value="NZ_BAABRU010000014.1"/>
</dbReference>
<dbReference type="Gene3D" id="1.10.10.10">
    <property type="entry name" value="Winged helix-like DNA-binding domain superfamily/Winged helix DNA-binding domain"/>
    <property type="match status" value="1"/>
</dbReference>
<evidence type="ECO:0000259" key="5">
    <source>
        <dbReference type="Pfam" id="PF04542"/>
    </source>
</evidence>
<accession>A0ABP9X3I6</accession>
<organism evidence="7 8">
    <name type="scientific">Herpetosiphon gulosus</name>
    <dbReference type="NCBI Taxonomy" id="1973496"/>
    <lineage>
        <taxon>Bacteria</taxon>
        <taxon>Bacillati</taxon>
        <taxon>Chloroflexota</taxon>
        <taxon>Chloroflexia</taxon>
        <taxon>Herpetosiphonales</taxon>
        <taxon>Herpetosiphonaceae</taxon>
        <taxon>Herpetosiphon</taxon>
    </lineage>
</organism>
<reference evidence="7 8" key="1">
    <citation type="submission" date="2024-02" db="EMBL/GenBank/DDBJ databases">
        <title>Herpetosiphon gulosus NBRC 112829.</title>
        <authorList>
            <person name="Ichikawa N."/>
            <person name="Katano-Makiyama Y."/>
            <person name="Hidaka K."/>
        </authorList>
    </citation>
    <scope>NUCLEOTIDE SEQUENCE [LARGE SCALE GENOMIC DNA]</scope>
    <source>
        <strain evidence="7 8">NBRC 112829</strain>
    </source>
</reference>
<evidence type="ECO:0000259" key="6">
    <source>
        <dbReference type="Pfam" id="PF08281"/>
    </source>
</evidence>
<dbReference type="SUPFAM" id="SSF88659">
    <property type="entry name" value="Sigma3 and sigma4 domains of RNA polymerase sigma factors"/>
    <property type="match status" value="1"/>
</dbReference>
<dbReference type="Pfam" id="PF04542">
    <property type="entry name" value="Sigma70_r2"/>
    <property type="match status" value="1"/>
</dbReference>